<dbReference type="EMBL" id="FUWR01000009">
    <property type="protein sequence ID" value="SJZ86923.1"/>
    <property type="molecule type" value="Genomic_DNA"/>
</dbReference>
<comment type="function">
    <text evidence="7">The globular domain of the protein is located near the polypeptide exit tunnel on the outside of the subunit, while an extended beta-hairpin is found that lines the wall of the exit tunnel in the center of the 70S ribosome.</text>
</comment>
<dbReference type="SUPFAM" id="SSF54843">
    <property type="entry name" value="Ribosomal protein L22"/>
    <property type="match status" value="1"/>
</dbReference>
<evidence type="ECO:0000256" key="2">
    <source>
        <dbReference type="ARBA" id="ARBA00022730"/>
    </source>
</evidence>
<dbReference type="InterPro" id="IPR047867">
    <property type="entry name" value="Ribosomal_uL22_bac/org-type"/>
</dbReference>
<dbReference type="GO" id="GO:0022625">
    <property type="term" value="C:cytosolic large ribosomal subunit"/>
    <property type="evidence" value="ECO:0007669"/>
    <property type="project" value="TreeGrafter"/>
</dbReference>
<dbReference type="Gene3D" id="3.90.470.10">
    <property type="entry name" value="Ribosomal protein L22/L17"/>
    <property type="match status" value="1"/>
</dbReference>
<evidence type="ECO:0000256" key="3">
    <source>
        <dbReference type="ARBA" id="ARBA00022884"/>
    </source>
</evidence>
<dbReference type="InterPro" id="IPR018260">
    <property type="entry name" value="Ribosomal_uL22_CS"/>
</dbReference>
<proteinExistence type="inferred from homology"/>
<dbReference type="PANTHER" id="PTHR13501:SF8">
    <property type="entry name" value="LARGE RIBOSOMAL SUBUNIT PROTEIN UL22M"/>
    <property type="match status" value="1"/>
</dbReference>
<dbReference type="RefSeq" id="WP_078790137.1">
    <property type="nucleotide sequence ID" value="NZ_FUWR01000009.1"/>
</dbReference>
<name>A0A1T4P5X3_9BACT</name>
<evidence type="ECO:0000256" key="6">
    <source>
        <dbReference type="ARBA" id="ARBA00035207"/>
    </source>
</evidence>
<evidence type="ECO:0000256" key="8">
    <source>
        <dbReference type="RuleBase" id="RU004005"/>
    </source>
</evidence>
<evidence type="ECO:0000256" key="4">
    <source>
        <dbReference type="ARBA" id="ARBA00022980"/>
    </source>
</evidence>
<gene>
    <name evidence="7" type="primary">rplV</name>
    <name evidence="11" type="ORF">SAMN02745119_01844</name>
</gene>
<keyword evidence="4 7" id="KW-0689">Ribosomal protein</keyword>
<organism evidence="11 12">
    <name type="scientific">Trichlorobacter thiogenes</name>
    <dbReference type="NCBI Taxonomy" id="115783"/>
    <lineage>
        <taxon>Bacteria</taxon>
        <taxon>Pseudomonadati</taxon>
        <taxon>Thermodesulfobacteriota</taxon>
        <taxon>Desulfuromonadia</taxon>
        <taxon>Geobacterales</taxon>
        <taxon>Geobacteraceae</taxon>
        <taxon>Trichlorobacter</taxon>
    </lineage>
</organism>
<dbReference type="NCBIfam" id="TIGR01044">
    <property type="entry name" value="rplV_bact"/>
    <property type="match status" value="1"/>
</dbReference>
<dbReference type="CDD" id="cd00336">
    <property type="entry name" value="Ribosomal_L22"/>
    <property type="match status" value="1"/>
</dbReference>
<dbReference type="InterPro" id="IPR001063">
    <property type="entry name" value="Ribosomal_uL22"/>
</dbReference>
<dbReference type="OrthoDB" id="9805969at2"/>
<comment type="similarity">
    <text evidence="1 7 8">Belongs to the universal ribosomal protein uL22 family.</text>
</comment>
<keyword evidence="3 7" id="KW-0694">RNA-binding</keyword>
<dbReference type="GO" id="GO:0006412">
    <property type="term" value="P:translation"/>
    <property type="evidence" value="ECO:0007669"/>
    <property type="project" value="UniProtKB-UniRule"/>
</dbReference>
<evidence type="ECO:0000256" key="1">
    <source>
        <dbReference type="ARBA" id="ARBA00009451"/>
    </source>
</evidence>
<dbReference type="PROSITE" id="PS00464">
    <property type="entry name" value="RIBOSOMAL_L22"/>
    <property type="match status" value="1"/>
</dbReference>
<protein>
    <recommendedName>
        <fullName evidence="6 7">Large ribosomal subunit protein uL22</fullName>
    </recommendedName>
</protein>
<comment type="function">
    <text evidence="7 10">This protein binds specifically to 23S rRNA; its binding is stimulated by other ribosomal proteins, e.g., L4, L17, and L20. It is important during the early stages of 50S assembly. It makes multiple contacts with different domains of the 23S rRNA in the assembled 50S subunit and ribosome.</text>
</comment>
<keyword evidence="12" id="KW-1185">Reference proteome</keyword>
<reference evidence="12" key="1">
    <citation type="submission" date="2017-02" db="EMBL/GenBank/DDBJ databases">
        <authorList>
            <person name="Varghese N."/>
            <person name="Submissions S."/>
        </authorList>
    </citation>
    <scope>NUCLEOTIDE SEQUENCE [LARGE SCALE GENOMIC DNA]</scope>
    <source>
        <strain evidence="12">ATCC BAA-34</strain>
    </source>
</reference>
<dbReference type="STRING" id="115783.SAMN02745119_01844"/>
<dbReference type="GO" id="GO:0003735">
    <property type="term" value="F:structural constituent of ribosome"/>
    <property type="evidence" value="ECO:0007669"/>
    <property type="project" value="InterPro"/>
</dbReference>
<dbReference type="PANTHER" id="PTHR13501">
    <property type="entry name" value="CHLOROPLAST 50S RIBOSOMAL PROTEIN L22-RELATED"/>
    <property type="match status" value="1"/>
</dbReference>
<accession>A0A1T4P5X3</accession>
<comment type="subunit">
    <text evidence="7 9">Part of the 50S ribosomal subunit.</text>
</comment>
<sequence length="113" mass="12311">MESSAKLTLARLSPRKTRTVADLVRGKGIQQALNTLTFLPNPSAQILLKLLKSAVANAEQKGVNDIDKLFVKTIFVDGGAVLKRFVPRAMGRASKIRKPTSHISVVLSDTKTR</sequence>
<keyword evidence="5 7" id="KW-0687">Ribonucleoprotein</keyword>
<evidence type="ECO:0000256" key="5">
    <source>
        <dbReference type="ARBA" id="ARBA00023274"/>
    </source>
</evidence>
<dbReference type="Pfam" id="PF00237">
    <property type="entry name" value="Ribosomal_L22"/>
    <property type="match status" value="1"/>
</dbReference>
<dbReference type="HAMAP" id="MF_01331_B">
    <property type="entry name" value="Ribosomal_uL22_B"/>
    <property type="match status" value="1"/>
</dbReference>
<dbReference type="GO" id="GO:0019843">
    <property type="term" value="F:rRNA binding"/>
    <property type="evidence" value="ECO:0007669"/>
    <property type="project" value="UniProtKB-UniRule"/>
</dbReference>
<evidence type="ECO:0000313" key="11">
    <source>
        <dbReference type="EMBL" id="SJZ86923.1"/>
    </source>
</evidence>
<dbReference type="Proteomes" id="UP000190102">
    <property type="component" value="Unassembled WGS sequence"/>
</dbReference>
<evidence type="ECO:0000256" key="9">
    <source>
        <dbReference type="RuleBase" id="RU004006"/>
    </source>
</evidence>
<evidence type="ECO:0000256" key="10">
    <source>
        <dbReference type="RuleBase" id="RU004008"/>
    </source>
</evidence>
<evidence type="ECO:0000313" key="12">
    <source>
        <dbReference type="Proteomes" id="UP000190102"/>
    </source>
</evidence>
<dbReference type="InterPro" id="IPR036394">
    <property type="entry name" value="Ribosomal_uL22_sf"/>
</dbReference>
<keyword evidence="2 7" id="KW-0699">rRNA-binding</keyword>
<dbReference type="InterPro" id="IPR005727">
    <property type="entry name" value="Ribosomal_uL22_bac/chlpt-type"/>
</dbReference>
<dbReference type="AlphaFoldDB" id="A0A1T4P5X3"/>
<evidence type="ECO:0000256" key="7">
    <source>
        <dbReference type="HAMAP-Rule" id="MF_01331"/>
    </source>
</evidence>